<accession>A0A117NGJ2</accession>
<evidence type="ECO:0000313" key="1">
    <source>
        <dbReference type="EMBL" id="KUM46822.1"/>
    </source>
</evidence>
<sequence>MTFVNEIHTFVSTFEIEIPCLYDEIQFVIQSLMIVSQMLVVLYDTLYQNLQGPRYRAYPPPTYPPSAPSVVSVVDSGSPLLFISMKLQLLSIHHQ</sequence>
<geneLocation type="mitochondrion" evidence="1"/>
<reference evidence="1" key="1">
    <citation type="journal article" date="2015" name="Genome Biol. Evol.">
        <title>Organellar Genomes of White Spruce (Picea glauca): Assembly and Annotation.</title>
        <authorList>
            <person name="Jackman S.D."/>
            <person name="Warren R.L."/>
            <person name="Gibb E.A."/>
            <person name="Vandervalk B.P."/>
            <person name="Mohamadi H."/>
            <person name="Chu J."/>
            <person name="Raymond A."/>
            <person name="Pleasance S."/>
            <person name="Coope R."/>
            <person name="Wildung M.R."/>
            <person name="Ritland C.E."/>
            <person name="Bousquet J."/>
            <person name="Jones S.J."/>
            <person name="Bohlmann J."/>
            <person name="Birol I."/>
        </authorList>
    </citation>
    <scope>NUCLEOTIDE SEQUENCE [LARGE SCALE GENOMIC DNA]</scope>
    <source>
        <tissue evidence="1">Flushing bud</tissue>
    </source>
</reference>
<name>A0A117NGJ2_PICGL</name>
<comment type="caution">
    <text evidence="1">The sequence shown here is derived from an EMBL/GenBank/DDBJ whole genome shotgun (WGS) entry which is preliminary data.</text>
</comment>
<proteinExistence type="predicted"/>
<gene>
    <name evidence="1" type="ORF">ABT39_MTgene6277</name>
</gene>
<organism evidence="1">
    <name type="scientific">Picea glauca</name>
    <name type="common">White spruce</name>
    <name type="synonym">Pinus glauca</name>
    <dbReference type="NCBI Taxonomy" id="3330"/>
    <lineage>
        <taxon>Eukaryota</taxon>
        <taxon>Viridiplantae</taxon>
        <taxon>Streptophyta</taxon>
        <taxon>Embryophyta</taxon>
        <taxon>Tracheophyta</taxon>
        <taxon>Spermatophyta</taxon>
        <taxon>Pinopsida</taxon>
        <taxon>Pinidae</taxon>
        <taxon>Conifers I</taxon>
        <taxon>Pinales</taxon>
        <taxon>Pinaceae</taxon>
        <taxon>Picea</taxon>
    </lineage>
</organism>
<protein>
    <submittedName>
        <fullName evidence="1">Uncharacterized protein</fullName>
    </submittedName>
</protein>
<dbReference type="EMBL" id="LKAM01000009">
    <property type="protein sequence ID" value="KUM46822.1"/>
    <property type="molecule type" value="Genomic_DNA"/>
</dbReference>
<keyword evidence="1" id="KW-0496">Mitochondrion</keyword>
<dbReference type="AlphaFoldDB" id="A0A117NGJ2"/>